<dbReference type="PANTHER" id="PTHR43867">
    <property type="entry name" value="CELLULOSE SYNTHASE CATALYTIC SUBUNIT A [UDP-FORMING]"/>
    <property type="match status" value="1"/>
</dbReference>
<feature type="transmembrane region" description="Helical" evidence="10">
    <location>
        <begin position="438"/>
        <end position="460"/>
    </location>
</feature>
<evidence type="ECO:0000313" key="12">
    <source>
        <dbReference type="EMBL" id="MEA5257367.1"/>
    </source>
</evidence>
<keyword evidence="8 9" id="KW-0326">Glycosidase</keyword>
<keyword evidence="3" id="KW-0808">Transferase</keyword>
<evidence type="ECO:0000259" key="11">
    <source>
        <dbReference type="PROSITE" id="PS51764"/>
    </source>
</evidence>
<feature type="transmembrane region" description="Helical" evidence="10">
    <location>
        <begin position="466"/>
        <end position="488"/>
    </location>
</feature>
<keyword evidence="13" id="KW-1185">Reference proteome</keyword>
<dbReference type="CDD" id="cd06421">
    <property type="entry name" value="CESA_CelA_like"/>
    <property type="match status" value="1"/>
</dbReference>
<evidence type="ECO:0000256" key="1">
    <source>
        <dbReference type="ARBA" id="ARBA00004141"/>
    </source>
</evidence>
<feature type="transmembrane region" description="Helical" evidence="10">
    <location>
        <begin position="395"/>
        <end position="418"/>
    </location>
</feature>
<evidence type="ECO:0000256" key="10">
    <source>
        <dbReference type="SAM" id="Phobius"/>
    </source>
</evidence>
<dbReference type="Proteomes" id="UP001304671">
    <property type="component" value="Unassembled WGS sequence"/>
</dbReference>
<evidence type="ECO:0000256" key="6">
    <source>
        <dbReference type="ARBA" id="ARBA00022989"/>
    </source>
</evidence>
<evidence type="ECO:0000256" key="2">
    <source>
        <dbReference type="ARBA" id="ARBA00022676"/>
    </source>
</evidence>
<evidence type="ECO:0000313" key="13">
    <source>
        <dbReference type="Proteomes" id="UP001304671"/>
    </source>
</evidence>
<dbReference type="RefSeq" id="WP_323247698.1">
    <property type="nucleotide sequence ID" value="NZ_JAYFUL010000007.1"/>
</dbReference>
<evidence type="ECO:0000256" key="8">
    <source>
        <dbReference type="ARBA" id="ARBA00023295"/>
    </source>
</evidence>
<dbReference type="SUPFAM" id="SSF53448">
    <property type="entry name" value="Nucleotide-diphospho-sugar transferases"/>
    <property type="match status" value="1"/>
</dbReference>
<dbReference type="PROSITE" id="PS51764">
    <property type="entry name" value="GH26"/>
    <property type="match status" value="1"/>
</dbReference>
<dbReference type="PANTHER" id="PTHR43867:SF2">
    <property type="entry name" value="CELLULOSE SYNTHASE CATALYTIC SUBUNIT A [UDP-FORMING]"/>
    <property type="match status" value="1"/>
</dbReference>
<comment type="caution">
    <text evidence="12">The sequence shown here is derived from an EMBL/GenBank/DDBJ whole genome shotgun (WGS) entry which is preliminary data.</text>
</comment>
<protein>
    <submittedName>
        <fullName evidence="12">Glycosyltransferase</fullName>
    </submittedName>
</protein>
<dbReference type="InterPro" id="IPR001173">
    <property type="entry name" value="Glyco_trans_2-like"/>
</dbReference>
<accession>A0ABU5QJX0</accession>
<feature type="transmembrane region" description="Helical" evidence="10">
    <location>
        <begin position="333"/>
        <end position="353"/>
    </location>
</feature>
<feature type="transmembrane region" description="Helical" evidence="10">
    <location>
        <begin position="45"/>
        <end position="64"/>
    </location>
</feature>
<feature type="transmembrane region" description="Helical" evidence="10">
    <location>
        <begin position="365"/>
        <end position="383"/>
    </location>
</feature>
<evidence type="ECO:0000256" key="3">
    <source>
        <dbReference type="ARBA" id="ARBA00022679"/>
    </source>
</evidence>
<feature type="active site" description="Nucleophile" evidence="9">
    <location>
        <position position="796"/>
    </location>
</feature>
<evidence type="ECO:0000256" key="9">
    <source>
        <dbReference type="PROSITE-ProRule" id="PRU01100"/>
    </source>
</evidence>
<dbReference type="Gene3D" id="3.20.20.80">
    <property type="entry name" value="Glycosidases"/>
    <property type="match status" value="2"/>
</dbReference>
<feature type="domain" description="GH26" evidence="11">
    <location>
        <begin position="551"/>
        <end position="859"/>
    </location>
</feature>
<dbReference type="Pfam" id="PF02156">
    <property type="entry name" value="Glyco_hydro_26"/>
    <property type="match status" value="1"/>
</dbReference>
<dbReference type="InterPro" id="IPR029044">
    <property type="entry name" value="Nucleotide-diphossugar_trans"/>
</dbReference>
<name>A0ABU5QJX0_9BACT</name>
<evidence type="ECO:0000256" key="5">
    <source>
        <dbReference type="ARBA" id="ARBA00022801"/>
    </source>
</evidence>
<feature type="transmembrane region" description="Helical" evidence="10">
    <location>
        <begin position="15"/>
        <end position="33"/>
    </location>
</feature>
<comment type="similarity">
    <text evidence="9">Belongs to the glycosyl hydrolase 26 family.</text>
</comment>
<dbReference type="Pfam" id="PF13632">
    <property type="entry name" value="Glyco_trans_2_3"/>
    <property type="match status" value="1"/>
</dbReference>
<proteinExistence type="inferred from homology"/>
<keyword evidence="7 10" id="KW-0472">Membrane</keyword>
<keyword evidence="2" id="KW-0328">Glycosyltransferase</keyword>
<sequence>METPKIISPPNKKQLLTLRIMISIGLGSIVYFLCTLFDKSIIANITLYWLLMITLILTCLKVIYEWYHYLFISVPPTHPTEKTYTVDIFTTFCAGEPYDMIVETLTAVQAITYPHQTYLCDEAADPYLKEVCKNLGVHHITRTEKINAKAGNINNALKQSTGELCVVLDPDHVPFPEFLDPIVNHFNDPTIGYVQIVQAYANHHESFVAKGAAEQTYQFYGPMMMTMNSYGTVQAIGANCTFRRTALESIGGHAAGLAEDMHTAMQLHAKGWKSVYVPAILARGLVPATLSAYYKQQLKWSRGVFELLVTSYISLFSKFTWRQKLHYGILPFHYLSGIVYFLNFSIPIISLFGDTYPLQLDLGTFLFDSLPFVISTVVIRHYVQQWVMEDKERGFHIVGGLLLIGTWWVFIVGIFYTIIRKKVPYIPTPKEAINEKNLIINLPNIFVLILSLTAIAYGLYYDWNPFTFMMVGIACINCISLSFVLLASEQLKIRKYRKSHPSIDYLLNTVAEVKSIFWVFRRRIYKRINNYGLIILMMGIFSCFYFKQFNPFGENIQQQMSNKKDIFLTGIFTPQSSEGLSSMALVKAFQAEAKYHVDIVSFYISWGNAKRCFIPTSTLEAVYQNNSIPMITWEPWQILFEDSLASTKAKTFNDTKVFVNITHGKYDDYIKRFALDIKALNRPVFLRFAHEVDNPFYPWSKTGNNTPLEFKAAWRYLRKAFIKNNVYNVVWVWNPWKPSAVNEYFPGKENVDWIGVTGLNFAEHNDDKKSYSFEQLYRPYHQNRIFKTDIPIMIAEMGSLKKDKHQDKWLNEGIKDIKKSFPEVKAFVLFNSALDENMPDGSMGKLDWTIRNPSNISAVIKQYHKPIEIINTDTIYHSKVENITKIDSSKMFLNLQGVNYTKAQNWYKNITPLTKKTIIKDFGDIKQSGINTIKCFGPNVYDRITFEVAAQYDLKITYGFWIPDSINFSSDNKQLESLTNSILTFVTQNRNNATIKAWHIGNTTLQNLDKAYYKPALFYQQQAYFKWLRSLVTKIKAIDGQRLISIDILIAKNLEEVIGMLHYYVPEIDTYGLIIPDKSPDIKLINNLKVPYFYSNIHIKAYLRLPKNNHVGGFIQKWQDHQNATSVNFSGLRDVEGENKPELYELAKRWHGNISPNNLPPIKILRPAMTTVPNHSLPYYALFLKDSTWQIAENNNSGMKFRWYLVKNNSLGEAISIKKLGEGTSINVIIPEDVSSYRLYLTGFNKNNITTTQSVLNLPMYRDEL</sequence>
<feature type="active site" description="Proton donor" evidence="9">
    <location>
        <position position="691"/>
    </location>
</feature>
<keyword evidence="6 10" id="KW-1133">Transmembrane helix</keyword>
<dbReference type="SUPFAM" id="SSF51445">
    <property type="entry name" value="(Trans)glycosidases"/>
    <property type="match status" value="2"/>
</dbReference>
<evidence type="ECO:0000256" key="7">
    <source>
        <dbReference type="ARBA" id="ARBA00023136"/>
    </source>
</evidence>
<comment type="subcellular location">
    <subcellularLocation>
        <location evidence="1">Membrane</location>
        <topology evidence="1">Multi-pass membrane protein</topology>
    </subcellularLocation>
</comment>
<dbReference type="InterPro" id="IPR050321">
    <property type="entry name" value="Glycosyltr_2/OpgH_subfam"/>
</dbReference>
<dbReference type="EMBL" id="JAYFUL010000007">
    <property type="protein sequence ID" value="MEA5257367.1"/>
    <property type="molecule type" value="Genomic_DNA"/>
</dbReference>
<organism evidence="12 13">
    <name type="scientific">Arcicella aquatica</name>
    <dbReference type="NCBI Taxonomy" id="217141"/>
    <lineage>
        <taxon>Bacteria</taxon>
        <taxon>Pseudomonadati</taxon>
        <taxon>Bacteroidota</taxon>
        <taxon>Cytophagia</taxon>
        <taxon>Cytophagales</taxon>
        <taxon>Flectobacillaceae</taxon>
        <taxon>Arcicella</taxon>
    </lineage>
</organism>
<dbReference type="InterPro" id="IPR022790">
    <property type="entry name" value="GH26_dom"/>
</dbReference>
<keyword evidence="5 9" id="KW-0378">Hydrolase</keyword>
<dbReference type="Gene3D" id="3.90.550.10">
    <property type="entry name" value="Spore Coat Polysaccharide Biosynthesis Protein SpsA, Chain A"/>
    <property type="match status" value="1"/>
</dbReference>
<dbReference type="InterPro" id="IPR017853">
    <property type="entry name" value="GH"/>
</dbReference>
<reference evidence="12 13" key="1">
    <citation type="submission" date="2023-12" db="EMBL/GenBank/DDBJ databases">
        <title>Novel species of the genus Arcicella isolated from rivers.</title>
        <authorList>
            <person name="Lu H."/>
        </authorList>
    </citation>
    <scope>NUCLEOTIDE SEQUENCE [LARGE SCALE GENOMIC DNA]</scope>
    <source>
        <strain evidence="12 13">LMG 21963</strain>
    </source>
</reference>
<feature type="transmembrane region" description="Helical" evidence="10">
    <location>
        <begin position="528"/>
        <end position="547"/>
    </location>
</feature>
<evidence type="ECO:0000256" key="4">
    <source>
        <dbReference type="ARBA" id="ARBA00022692"/>
    </source>
</evidence>
<keyword evidence="4 10" id="KW-0812">Transmembrane</keyword>
<gene>
    <name evidence="12" type="ORF">VB264_06205</name>
</gene>